<reference evidence="1 2" key="1">
    <citation type="submission" date="2016-09" db="EMBL/GenBank/DDBJ databases">
        <title>The draft genome of Dichanthelium oligosanthes: A C3 panicoid grass species.</title>
        <authorList>
            <person name="Studer A.J."/>
            <person name="Schnable J.C."/>
            <person name="Brutnell T.P."/>
        </authorList>
    </citation>
    <scope>NUCLEOTIDE SEQUENCE [LARGE SCALE GENOMIC DNA]</scope>
    <source>
        <strain evidence="2">cv. Kellogg 1175</strain>
        <tissue evidence="1">Leaf</tissue>
    </source>
</reference>
<dbReference type="Proteomes" id="UP000095767">
    <property type="component" value="Unassembled WGS sequence"/>
</dbReference>
<evidence type="ECO:0000313" key="1">
    <source>
        <dbReference type="EMBL" id="OEL17836.1"/>
    </source>
</evidence>
<keyword evidence="2" id="KW-1185">Reference proteome</keyword>
<feature type="non-terminal residue" evidence="1">
    <location>
        <position position="1"/>
    </location>
</feature>
<proteinExistence type="predicted"/>
<sequence length="65" mass="7652">LKAVVLIYVAWNLWKERNRRVFEGRSMELTQVLQEIKAEMMLRKLASGSRELFYFLCLVSLSSVT</sequence>
<accession>A0A1E5UY70</accession>
<name>A0A1E5UY70_9POAL</name>
<dbReference type="EMBL" id="LWDX02058522">
    <property type="protein sequence ID" value="OEL17836.1"/>
    <property type="molecule type" value="Genomic_DNA"/>
</dbReference>
<evidence type="ECO:0000313" key="2">
    <source>
        <dbReference type="Proteomes" id="UP000095767"/>
    </source>
</evidence>
<organism evidence="1 2">
    <name type="scientific">Dichanthelium oligosanthes</name>
    <dbReference type="NCBI Taxonomy" id="888268"/>
    <lineage>
        <taxon>Eukaryota</taxon>
        <taxon>Viridiplantae</taxon>
        <taxon>Streptophyta</taxon>
        <taxon>Embryophyta</taxon>
        <taxon>Tracheophyta</taxon>
        <taxon>Spermatophyta</taxon>
        <taxon>Magnoliopsida</taxon>
        <taxon>Liliopsida</taxon>
        <taxon>Poales</taxon>
        <taxon>Poaceae</taxon>
        <taxon>PACMAD clade</taxon>
        <taxon>Panicoideae</taxon>
        <taxon>Panicodae</taxon>
        <taxon>Paniceae</taxon>
        <taxon>Dichantheliinae</taxon>
        <taxon>Dichanthelium</taxon>
    </lineage>
</organism>
<protein>
    <submittedName>
        <fullName evidence="1">Uncharacterized protein</fullName>
    </submittedName>
</protein>
<gene>
    <name evidence="1" type="ORF">BAE44_0021145</name>
</gene>
<comment type="caution">
    <text evidence="1">The sequence shown here is derived from an EMBL/GenBank/DDBJ whole genome shotgun (WGS) entry which is preliminary data.</text>
</comment>
<dbReference type="AlphaFoldDB" id="A0A1E5UY70"/>